<evidence type="ECO:0000313" key="3">
    <source>
        <dbReference type="Proteomes" id="UP000251545"/>
    </source>
</evidence>
<name>A0A362X3C2_9FLAO</name>
<dbReference type="AlphaFoldDB" id="A0A362X3C2"/>
<organism evidence="2 3">
    <name type="scientific">Jejuia pallidilutea</name>
    <dbReference type="NCBI Taxonomy" id="504487"/>
    <lineage>
        <taxon>Bacteria</taxon>
        <taxon>Pseudomonadati</taxon>
        <taxon>Bacteroidota</taxon>
        <taxon>Flavobacteriia</taxon>
        <taxon>Flavobacteriales</taxon>
        <taxon>Flavobacteriaceae</taxon>
        <taxon>Jejuia</taxon>
    </lineage>
</organism>
<reference evidence="2 3" key="1">
    <citation type="submission" date="2018-02" db="EMBL/GenBank/DDBJ databases">
        <title>Genomic Encyclopedia of Archaeal and Bacterial Type Strains, Phase II (KMG-II): from individual species to whole genera.</title>
        <authorList>
            <person name="Goeker M."/>
        </authorList>
    </citation>
    <scope>NUCLEOTIDE SEQUENCE [LARGE SCALE GENOMIC DNA]</scope>
    <source>
        <strain evidence="2 3">DSM 21165</strain>
    </source>
</reference>
<comment type="caution">
    <text evidence="2">The sequence shown here is derived from an EMBL/GenBank/DDBJ whole genome shotgun (WGS) entry which is preliminary data.</text>
</comment>
<sequence length="140" mass="15861">MESSLTHDFESVKFWTNNGILFCQFTGNNTNCTLNEKNAAKYIDAVKEVTQGKPMPFLVDIRNSVGNFSIPAAKLIASSPILKKIRISEAFIVNSINGKILIFSYKRIFEPKTPSRVFNNMKDALQFCEDTKKDFLCKPQ</sequence>
<dbReference type="InterPro" id="IPR056695">
    <property type="entry name" value="DUF7793"/>
</dbReference>
<accession>A0A362X3C2</accession>
<dbReference type="Pfam" id="PF25056">
    <property type="entry name" value="DUF7793"/>
    <property type="match status" value="1"/>
</dbReference>
<gene>
    <name evidence="2" type="ORF">CLV33_105262</name>
</gene>
<evidence type="ECO:0000259" key="1">
    <source>
        <dbReference type="Pfam" id="PF25056"/>
    </source>
</evidence>
<dbReference type="EMBL" id="PVEO01000005">
    <property type="protein sequence ID" value="PQV48403.1"/>
    <property type="molecule type" value="Genomic_DNA"/>
</dbReference>
<dbReference type="Proteomes" id="UP000251545">
    <property type="component" value="Unassembled WGS sequence"/>
</dbReference>
<protein>
    <recommendedName>
        <fullName evidence="1">DUF7793 domain-containing protein</fullName>
    </recommendedName>
</protein>
<evidence type="ECO:0000313" key="2">
    <source>
        <dbReference type="EMBL" id="PQV48403.1"/>
    </source>
</evidence>
<feature type="domain" description="DUF7793" evidence="1">
    <location>
        <begin position="14"/>
        <end position="131"/>
    </location>
</feature>
<dbReference type="RefSeq" id="WP_105473846.1">
    <property type="nucleotide sequence ID" value="NZ_PVEO01000005.1"/>
</dbReference>
<proteinExistence type="predicted"/>